<dbReference type="AlphaFoldDB" id="A0A316WG20"/>
<proteinExistence type="predicted"/>
<organism evidence="2 3">
    <name type="scientific">Chryseobacterium viscerum</name>
    <dbReference type="NCBI Taxonomy" id="1037377"/>
    <lineage>
        <taxon>Bacteria</taxon>
        <taxon>Pseudomonadati</taxon>
        <taxon>Bacteroidota</taxon>
        <taxon>Flavobacteriia</taxon>
        <taxon>Flavobacteriales</taxon>
        <taxon>Weeksellaceae</taxon>
        <taxon>Chryseobacterium group</taxon>
        <taxon>Chryseobacterium</taxon>
    </lineage>
</organism>
<keyword evidence="1" id="KW-1133">Transmembrane helix</keyword>
<accession>A0A316WG20</accession>
<evidence type="ECO:0000313" key="3">
    <source>
        <dbReference type="Proteomes" id="UP000236413"/>
    </source>
</evidence>
<reference evidence="2 3" key="1">
    <citation type="submission" date="2018-04" db="EMBL/GenBank/DDBJ databases">
        <title>Chryseobacterium oncorhynchi 701B-08T from rainbow trout, and Chryseobacterium viscerum 687B-08T from diseased fish.</title>
        <authorList>
            <person name="Jeong J.-J."/>
            <person name="Lee Y.J."/>
            <person name="Pathiraja D."/>
            <person name="Park B."/>
            <person name="Choi I.-G."/>
            <person name="Kim K.D."/>
        </authorList>
    </citation>
    <scope>NUCLEOTIDE SEQUENCE [LARGE SCALE GENOMIC DNA]</scope>
    <source>
        <strain evidence="2 3">687B-08</strain>
    </source>
</reference>
<dbReference type="Proteomes" id="UP000236413">
    <property type="component" value="Unassembled WGS sequence"/>
</dbReference>
<evidence type="ECO:0000256" key="1">
    <source>
        <dbReference type="SAM" id="Phobius"/>
    </source>
</evidence>
<name>A0A316WG20_9FLAO</name>
<sequence>MMELLCNEIGLFILESKNPFLMALIFIYSAKLHCMYAIFLRRLFLFKFCSFCLEAKEPKVQDLETTAKNNLPL</sequence>
<gene>
    <name evidence="2" type="ORF">C1634_015645</name>
</gene>
<feature type="transmembrane region" description="Helical" evidence="1">
    <location>
        <begin position="20"/>
        <end position="40"/>
    </location>
</feature>
<dbReference type="EMBL" id="PPEG02000006">
    <property type="protein sequence ID" value="PWN60392.1"/>
    <property type="molecule type" value="Genomic_DNA"/>
</dbReference>
<keyword evidence="1" id="KW-0472">Membrane</keyword>
<comment type="caution">
    <text evidence="2">The sequence shown here is derived from an EMBL/GenBank/DDBJ whole genome shotgun (WGS) entry which is preliminary data.</text>
</comment>
<protein>
    <submittedName>
        <fullName evidence="2">Uncharacterized protein</fullName>
    </submittedName>
</protein>
<evidence type="ECO:0000313" key="2">
    <source>
        <dbReference type="EMBL" id="PWN60392.1"/>
    </source>
</evidence>
<keyword evidence="1" id="KW-0812">Transmembrane</keyword>